<evidence type="ECO:0000313" key="5">
    <source>
        <dbReference type="Proteomes" id="UP001603978"/>
    </source>
</evidence>
<dbReference type="Gene3D" id="3.90.25.10">
    <property type="entry name" value="UDP-galactose 4-epimerase, domain 1"/>
    <property type="match status" value="1"/>
</dbReference>
<keyword evidence="5" id="KW-1185">Reference proteome</keyword>
<dbReference type="CDD" id="cd05251">
    <property type="entry name" value="NmrA_like_SDR_a"/>
    <property type="match status" value="1"/>
</dbReference>
<dbReference type="InterPro" id="IPR036291">
    <property type="entry name" value="NAD(P)-bd_dom_sf"/>
</dbReference>
<protein>
    <submittedName>
        <fullName evidence="4">NmrA/HSCARG family protein</fullName>
    </submittedName>
</protein>
<feature type="domain" description="NmrA-like" evidence="3">
    <location>
        <begin position="28"/>
        <end position="285"/>
    </location>
</feature>
<dbReference type="Gene3D" id="3.40.50.720">
    <property type="entry name" value="NAD(P)-binding Rossmann-like Domain"/>
    <property type="match status" value="1"/>
</dbReference>
<dbReference type="EMBL" id="JBICRM010000013">
    <property type="protein sequence ID" value="MFG1705890.1"/>
    <property type="molecule type" value="Genomic_DNA"/>
</dbReference>
<evidence type="ECO:0000313" key="4">
    <source>
        <dbReference type="EMBL" id="MFG1705890.1"/>
    </source>
</evidence>
<evidence type="ECO:0000259" key="3">
    <source>
        <dbReference type="Pfam" id="PF05368"/>
    </source>
</evidence>
<accession>A0ABW7AEV3</accession>
<proteinExistence type="inferred from homology"/>
<organism evidence="4 5">
    <name type="scientific">Nonomuraea marmarensis</name>
    <dbReference type="NCBI Taxonomy" id="3351344"/>
    <lineage>
        <taxon>Bacteria</taxon>
        <taxon>Bacillati</taxon>
        <taxon>Actinomycetota</taxon>
        <taxon>Actinomycetes</taxon>
        <taxon>Streptosporangiales</taxon>
        <taxon>Streptosporangiaceae</taxon>
        <taxon>Nonomuraea</taxon>
    </lineage>
</organism>
<evidence type="ECO:0000256" key="2">
    <source>
        <dbReference type="ARBA" id="ARBA00022857"/>
    </source>
</evidence>
<name>A0ABW7AEV3_9ACTN</name>
<keyword evidence="2" id="KW-0521">NADP</keyword>
<gene>
    <name evidence="4" type="ORF">ACFLIM_22085</name>
</gene>
<comment type="similarity">
    <text evidence="1">Belongs to the NmrA-type oxidoreductase family.</text>
</comment>
<dbReference type="SUPFAM" id="SSF51735">
    <property type="entry name" value="NAD(P)-binding Rossmann-fold domains"/>
    <property type="match status" value="1"/>
</dbReference>
<sequence>MSAYSGDHNHSVEALHEELCMADDRGPVLVIGATGQQGGATAQHLLKRGRAVHALVRDPGSPAAEALREAGAELIVGDLDDPASLRAAMEGVHGVFLVLTMMVGPRISPEGVVAEERRGKAVADLAQKSGVEHLVYSSLNGAGAHSGIPYYESKSRIEEHIHALGLPATILRPVSFMENFATYNRPVLIDGELVVNLAVRPELPMQLISVSDIGAFAAIAFDRPDRFLGRTVELAGDVLTPPEIAGTFSRVCGLPASFRQTPIEQIRAFDGQLAQMFTFFNEHPSELSDLSALRADHPGLMRLETWLRTTGWKP</sequence>
<dbReference type="Pfam" id="PF05368">
    <property type="entry name" value="NmrA"/>
    <property type="match status" value="1"/>
</dbReference>
<dbReference type="RefSeq" id="WP_393168262.1">
    <property type="nucleotide sequence ID" value="NZ_JBICRM010000013.1"/>
</dbReference>
<reference evidence="4 5" key="1">
    <citation type="submission" date="2024-10" db="EMBL/GenBank/DDBJ databases">
        <authorList>
            <person name="Topkara A.R."/>
            <person name="Saygin H."/>
        </authorList>
    </citation>
    <scope>NUCLEOTIDE SEQUENCE [LARGE SCALE GENOMIC DNA]</scope>
    <source>
        <strain evidence="4 5">M3C6</strain>
    </source>
</reference>
<comment type="caution">
    <text evidence="4">The sequence shown here is derived from an EMBL/GenBank/DDBJ whole genome shotgun (WGS) entry which is preliminary data.</text>
</comment>
<dbReference type="InterPro" id="IPR008030">
    <property type="entry name" value="NmrA-like"/>
</dbReference>
<dbReference type="Proteomes" id="UP001603978">
    <property type="component" value="Unassembled WGS sequence"/>
</dbReference>
<evidence type="ECO:0000256" key="1">
    <source>
        <dbReference type="ARBA" id="ARBA00006328"/>
    </source>
</evidence>
<dbReference type="InterPro" id="IPR051164">
    <property type="entry name" value="NmrA-like_oxidored"/>
</dbReference>
<dbReference type="PANTHER" id="PTHR42748">
    <property type="entry name" value="NITROGEN METABOLITE REPRESSION PROTEIN NMRA FAMILY MEMBER"/>
    <property type="match status" value="1"/>
</dbReference>
<dbReference type="PANTHER" id="PTHR42748:SF7">
    <property type="entry name" value="NMRA LIKE REDOX SENSOR 1-RELATED"/>
    <property type="match status" value="1"/>
</dbReference>